<dbReference type="GO" id="GO:0005840">
    <property type="term" value="C:ribosome"/>
    <property type="evidence" value="ECO:0007669"/>
    <property type="project" value="UniProtKB-KW"/>
</dbReference>
<evidence type="ECO:0000256" key="3">
    <source>
        <dbReference type="ARBA" id="ARBA00023274"/>
    </source>
</evidence>
<comment type="similarity">
    <text evidence="1">Belongs to the bacterial ribosomal protein bL31 family. Type A subfamily.</text>
</comment>
<dbReference type="PANTHER" id="PTHR33280">
    <property type="entry name" value="50S RIBOSOMAL PROTEIN L31, CHLOROPLASTIC"/>
    <property type="match status" value="1"/>
</dbReference>
<evidence type="ECO:0000256" key="5">
    <source>
        <dbReference type="ARBA" id="ARBA00035529"/>
    </source>
</evidence>
<gene>
    <name evidence="7" type="ORF">LITE_LOCUS24934</name>
</gene>
<accession>A0AAV0LRH4</accession>
<evidence type="ECO:0000313" key="7">
    <source>
        <dbReference type="EMBL" id="CAI0436076.1"/>
    </source>
</evidence>
<keyword evidence="3" id="KW-0687">Ribonucleoprotein</keyword>
<dbReference type="InterPro" id="IPR034704">
    <property type="entry name" value="Ribosomal_bL28/bL31-like_sf"/>
</dbReference>
<reference evidence="7" key="1">
    <citation type="submission" date="2022-08" db="EMBL/GenBank/DDBJ databases">
        <authorList>
            <person name="Gutierrez-Valencia J."/>
        </authorList>
    </citation>
    <scope>NUCLEOTIDE SEQUENCE</scope>
</reference>
<evidence type="ECO:0000256" key="4">
    <source>
        <dbReference type="ARBA" id="ARBA00035270"/>
    </source>
</evidence>
<evidence type="ECO:0000256" key="6">
    <source>
        <dbReference type="SAM" id="MobiDB-lite"/>
    </source>
</evidence>
<dbReference type="NCBIfam" id="NF001809">
    <property type="entry name" value="PRK00528.1"/>
    <property type="match status" value="1"/>
</dbReference>
<feature type="compositionally biased region" description="Low complexity" evidence="6">
    <location>
        <begin position="7"/>
        <end position="16"/>
    </location>
</feature>
<evidence type="ECO:0000313" key="8">
    <source>
        <dbReference type="Proteomes" id="UP001154282"/>
    </source>
</evidence>
<dbReference type="Pfam" id="PF01197">
    <property type="entry name" value="Ribosomal_L31"/>
    <property type="match status" value="1"/>
</dbReference>
<protein>
    <recommendedName>
        <fullName evidence="4">Large ribosomal subunit protein bL31c</fullName>
    </recommendedName>
    <alternativeName>
        <fullName evidence="5">50S ribosomal protein L31, chloroplastic</fullName>
    </alternativeName>
</protein>
<dbReference type="AlphaFoldDB" id="A0AAV0LRH4"/>
<dbReference type="InterPro" id="IPR002150">
    <property type="entry name" value="Ribosomal_bL31"/>
</dbReference>
<dbReference type="InterPro" id="IPR042105">
    <property type="entry name" value="Ribosomal_bL31_sf"/>
</dbReference>
<keyword evidence="2" id="KW-0689">Ribosomal protein</keyword>
<evidence type="ECO:0000256" key="2">
    <source>
        <dbReference type="ARBA" id="ARBA00022980"/>
    </source>
</evidence>
<dbReference type="GO" id="GO:0003735">
    <property type="term" value="F:structural constituent of ribosome"/>
    <property type="evidence" value="ECO:0007669"/>
    <property type="project" value="InterPro"/>
</dbReference>
<evidence type="ECO:0000256" key="1">
    <source>
        <dbReference type="ARBA" id="ARBA00009296"/>
    </source>
</evidence>
<organism evidence="7 8">
    <name type="scientific">Linum tenue</name>
    <dbReference type="NCBI Taxonomy" id="586396"/>
    <lineage>
        <taxon>Eukaryota</taxon>
        <taxon>Viridiplantae</taxon>
        <taxon>Streptophyta</taxon>
        <taxon>Embryophyta</taxon>
        <taxon>Tracheophyta</taxon>
        <taxon>Spermatophyta</taxon>
        <taxon>Magnoliopsida</taxon>
        <taxon>eudicotyledons</taxon>
        <taxon>Gunneridae</taxon>
        <taxon>Pentapetalae</taxon>
        <taxon>rosids</taxon>
        <taxon>fabids</taxon>
        <taxon>Malpighiales</taxon>
        <taxon>Linaceae</taxon>
        <taxon>Linum</taxon>
    </lineage>
</organism>
<dbReference type="Gene3D" id="4.10.830.30">
    <property type="entry name" value="Ribosomal protein L31"/>
    <property type="match status" value="1"/>
</dbReference>
<dbReference type="PANTHER" id="PTHR33280:SF1">
    <property type="entry name" value="LARGE RIBOSOMAL SUBUNIT PROTEIN BL31C"/>
    <property type="match status" value="1"/>
</dbReference>
<dbReference type="Proteomes" id="UP001154282">
    <property type="component" value="Unassembled WGS sequence"/>
</dbReference>
<dbReference type="EMBL" id="CAMGYJ010000006">
    <property type="protein sequence ID" value="CAI0436076.1"/>
    <property type="molecule type" value="Genomic_DNA"/>
</dbReference>
<keyword evidence="8" id="KW-1185">Reference proteome</keyword>
<dbReference type="GO" id="GO:0006412">
    <property type="term" value="P:translation"/>
    <property type="evidence" value="ECO:0007669"/>
    <property type="project" value="InterPro"/>
</dbReference>
<dbReference type="GO" id="GO:1990904">
    <property type="term" value="C:ribonucleoprotein complex"/>
    <property type="evidence" value="ECO:0007669"/>
    <property type="project" value="UniProtKB-KW"/>
</dbReference>
<comment type="caution">
    <text evidence="7">The sequence shown here is derived from an EMBL/GenBank/DDBJ whole genome shotgun (WGS) entry which is preliminary data.</text>
</comment>
<feature type="region of interest" description="Disordered" evidence="6">
    <location>
        <begin position="1"/>
        <end position="22"/>
    </location>
</feature>
<dbReference type="PRINTS" id="PR01249">
    <property type="entry name" value="RIBOSOMALL31"/>
</dbReference>
<dbReference type="SUPFAM" id="SSF143800">
    <property type="entry name" value="L28p-like"/>
    <property type="match status" value="1"/>
</dbReference>
<dbReference type="NCBIfam" id="TIGR00105">
    <property type="entry name" value="L31"/>
    <property type="match status" value="1"/>
</dbReference>
<proteinExistence type="inferred from homology"/>
<sequence>MTTKKITSSSSPATSSSPPPPTSCSLLRAFASPLLQTQMAQVLTNAFLQIKPISPPLLSATKAVAGRNGGGCGGLQVTCRKKEIHPEFHTDSKVYCNGELVMTTGGTQEEYNIDVWSGNHPFYLGNRSGVLVDADQVEKFRKKFGELTQLMQIPVLKGEIVLPSRKKSGKGKKK</sequence>
<name>A0AAV0LRH4_9ROSI</name>